<dbReference type="PANTHER" id="PTHR13342">
    <property type="entry name" value="RAGULATOR COMPLEX PROTEIN LAMTOR5"/>
    <property type="match status" value="1"/>
</dbReference>
<comment type="similarity">
    <text evidence="3">Belongs to the LAMTOR5 family.</text>
</comment>
<protein>
    <recommendedName>
        <fullName evidence="6">Late endosomal/lysosomal adaptor and MAPK and MTOR activator 5</fullName>
    </recommendedName>
</protein>
<keyword evidence="5" id="KW-0458">Lysosome</keyword>
<dbReference type="KEGG" id="soy:115878814"/>
<comment type="subcellular location">
    <subcellularLocation>
        <location evidence="2">Cytoplasm</location>
    </subcellularLocation>
    <subcellularLocation>
        <location evidence="1">Lysosome</location>
    </subcellularLocation>
</comment>
<dbReference type="FunCoup" id="A0A6J2XJL4">
    <property type="interactions" value="88"/>
</dbReference>
<dbReference type="InParanoid" id="A0A6J2XJL4"/>
<dbReference type="GO" id="GO:0043066">
    <property type="term" value="P:negative regulation of apoptotic process"/>
    <property type="evidence" value="ECO:0007669"/>
    <property type="project" value="InterPro"/>
</dbReference>
<evidence type="ECO:0000256" key="1">
    <source>
        <dbReference type="ARBA" id="ARBA00004371"/>
    </source>
</evidence>
<dbReference type="InterPro" id="IPR024135">
    <property type="entry name" value="LAMTOR5"/>
</dbReference>
<proteinExistence type="inferred from homology"/>
<dbReference type="GO" id="GO:1904263">
    <property type="term" value="P:positive regulation of TORC1 signaling"/>
    <property type="evidence" value="ECO:0007669"/>
    <property type="project" value="TreeGrafter"/>
</dbReference>
<keyword evidence="4" id="KW-0963">Cytoplasm</keyword>
<dbReference type="SUPFAM" id="SSF103196">
    <property type="entry name" value="Roadblock/LC7 domain"/>
    <property type="match status" value="1"/>
</dbReference>
<dbReference type="GeneID" id="115878814"/>
<dbReference type="AlphaFoldDB" id="A0A6J2XJL4"/>
<dbReference type="GO" id="GO:0071230">
    <property type="term" value="P:cellular response to amino acid stimulus"/>
    <property type="evidence" value="ECO:0007669"/>
    <property type="project" value="TreeGrafter"/>
</dbReference>
<organism evidence="7 8">
    <name type="scientific">Sitophilus oryzae</name>
    <name type="common">Rice weevil</name>
    <name type="synonym">Curculio oryzae</name>
    <dbReference type="NCBI Taxonomy" id="7048"/>
    <lineage>
        <taxon>Eukaryota</taxon>
        <taxon>Metazoa</taxon>
        <taxon>Ecdysozoa</taxon>
        <taxon>Arthropoda</taxon>
        <taxon>Hexapoda</taxon>
        <taxon>Insecta</taxon>
        <taxon>Pterygota</taxon>
        <taxon>Neoptera</taxon>
        <taxon>Endopterygota</taxon>
        <taxon>Coleoptera</taxon>
        <taxon>Polyphaga</taxon>
        <taxon>Cucujiformia</taxon>
        <taxon>Curculionidae</taxon>
        <taxon>Dryophthorinae</taxon>
        <taxon>Sitophilus</taxon>
    </lineage>
</organism>
<gene>
    <name evidence="8" type="primary">LOC115878814</name>
</gene>
<reference evidence="8" key="1">
    <citation type="submission" date="2025-08" db="UniProtKB">
        <authorList>
            <consortium name="RefSeq"/>
        </authorList>
    </citation>
    <scope>IDENTIFICATION</scope>
    <source>
        <tissue evidence="8">Gonads</tissue>
    </source>
</reference>
<evidence type="ECO:0000256" key="4">
    <source>
        <dbReference type="ARBA" id="ARBA00022490"/>
    </source>
</evidence>
<evidence type="ECO:0000256" key="5">
    <source>
        <dbReference type="ARBA" id="ARBA00023228"/>
    </source>
</evidence>
<dbReference type="GO" id="GO:0071986">
    <property type="term" value="C:Ragulator complex"/>
    <property type="evidence" value="ECO:0007669"/>
    <property type="project" value="InterPro"/>
</dbReference>
<dbReference type="PANTHER" id="PTHR13342:SF2">
    <property type="entry name" value="RAGULATOR COMPLEX PROTEIN LAMTOR5"/>
    <property type="match status" value="1"/>
</dbReference>
<evidence type="ECO:0000313" key="7">
    <source>
        <dbReference type="Proteomes" id="UP000504635"/>
    </source>
</evidence>
<dbReference type="OrthoDB" id="76862at2759"/>
<dbReference type="FunFam" id="3.30.450.30:FF:000005">
    <property type="entry name" value="Ragulator complex protein LAMTOR5 homolog"/>
    <property type="match status" value="1"/>
</dbReference>
<accession>A0A6J2XJL4</accession>
<keyword evidence="7" id="KW-1185">Reference proteome</keyword>
<evidence type="ECO:0000256" key="2">
    <source>
        <dbReference type="ARBA" id="ARBA00004496"/>
    </source>
</evidence>
<dbReference type="GO" id="GO:0005085">
    <property type="term" value="F:guanyl-nucleotide exchange factor activity"/>
    <property type="evidence" value="ECO:0007669"/>
    <property type="project" value="TreeGrafter"/>
</dbReference>
<dbReference type="Pfam" id="PF16672">
    <property type="entry name" value="LAMTOR5"/>
    <property type="match status" value="1"/>
</dbReference>
<dbReference type="RefSeq" id="XP_030751276.1">
    <property type="nucleotide sequence ID" value="XM_030895416.1"/>
</dbReference>
<dbReference type="Gene3D" id="3.30.450.30">
    <property type="entry name" value="Dynein light chain 2a, cytoplasmic"/>
    <property type="match status" value="1"/>
</dbReference>
<dbReference type="GO" id="GO:0005764">
    <property type="term" value="C:lysosome"/>
    <property type="evidence" value="ECO:0007669"/>
    <property type="project" value="UniProtKB-SubCell"/>
</dbReference>
<name>A0A6J2XJL4_SITOR</name>
<dbReference type="Proteomes" id="UP000504635">
    <property type="component" value="Unplaced"/>
</dbReference>
<evidence type="ECO:0000256" key="6">
    <source>
        <dbReference type="ARBA" id="ARBA00032692"/>
    </source>
</evidence>
<sequence length="89" mass="9669">MEKNLEDVMDEILVHPDVFGCLFADQRGLCIAAKGKASKDTAGYITAIAHQAAKLEPNSKMPVITLESENQMCIIQNTGSITGAIYKRT</sequence>
<evidence type="ECO:0000256" key="3">
    <source>
        <dbReference type="ARBA" id="ARBA00007795"/>
    </source>
</evidence>
<evidence type="ECO:0000313" key="8">
    <source>
        <dbReference type="RefSeq" id="XP_030751276.1"/>
    </source>
</evidence>